<dbReference type="InterPro" id="IPR037396">
    <property type="entry name" value="FMN_HAD"/>
</dbReference>
<accession>A0ABM8G9C5</accession>
<dbReference type="Pfam" id="PF01070">
    <property type="entry name" value="FMN_dh"/>
    <property type="match status" value="1"/>
</dbReference>
<protein>
    <submittedName>
        <fullName evidence="4">Oxidoreductase</fullName>
    </submittedName>
</protein>
<proteinExistence type="predicted"/>
<dbReference type="InterPro" id="IPR000262">
    <property type="entry name" value="FMN-dep_DH"/>
</dbReference>
<evidence type="ECO:0000313" key="4">
    <source>
        <dbReference type="EMBL" id="BDZ44800.1"/>
    </source>
</evidence>
<reference evidence="5" key="1">
    <citation type="journal article" date="2019" name="Int. J. Syst. Evol. Microbiol.">
        <title>The Global Catalogue of Microorganisms (GCM) 10K type strain sequencing project: providing services to taxonomists for standard genome sequencing and annotation.</title>
        <authorList>
            <consortium name="The Broad Institute Genomics Platform"/>
            <consortium name="The Broad Institute Genome Sequencing Center for Infectious Disease"/>
            <person name="Wu L."/>
            <person name="Ma J."/>
        </authorList>
    </citation>
    <scope>NUCLEOTIDE SEQUENCE [LARGE SCALE GENOMIC DNA]</scope>
    <source>
        <strain evidence="5">NBRC 108725</strain>
    </source>
</reference>
<dbReference type="Gene3D" id="3.20.20.70">
    <property type="entry name" value="Aldolase class I"/>
    <property type="match status" value="1"/>
</dbReference>
<dbReference type="PANTHER" id="PTHR10578">
    <property type="entry name" value="S -2-HYDROXY-ACID OXIDASE-RELATED"/>
    <property type="match status" value="1"/>
</dbReference>
<dbReference type="Proteomes" id="UP001321498">
    <property type="component" value="Chromosome"/>
</dbReference>
<dbReference type="PANTHER" id="PTHR10578:SF143">
    <property type="entry name" value="FMN-DEPENDENT ALPHA-HYDROXY ACID DEHYDROGENASE PB1A11.03"/>
    <property type="match status" value="1"/>
</dbReference>
<dbReference type="InterPro" id="IPR008259">
    <property type="entry name" value="FMN_hydac_DH_AS"/>
</dbReference>
<dbReference type="SUPFAM" id="SSF51395">
    <property type="entry name" value="FMN-linked oxidoreductases"/>
    <property type="match status" value="1"/>
</dbReference>
<dbReference type="PROSITE" id="PS00557">
    <property type="entry name" value="FMN_HYDROXY_ACID_DH_1"/>
    <property type="match status" value="1"/>
</dbReference>
<comment type="cofactor">
    <cofactor evidence="1">
        <name>FMN</name>
        <dbReference type="ChEBI" id="CHEBI:58210"/>
    </cofactor>
</comment>
<name>A0ABM8G9C5_9MICO</name>
<keyword evidence="5" id="KW-1185">Reference proteome</keyword>
<dbReference type="InterPro" id="IPR013785">
    <property type="entry name" value="Aldolase_TIM"/>
</dbReference>
<evidence type="ECO:0000256" key="2">
    <source>
        <dbReference type="ARBA" id="ARBA00023002"/>
    </source>
</evidence>
<dbReference type="EMBL" id="AP027731">
    <property type="protein sequence ID" value="BDZ44800.1"/>
    <property type="molecule type" value="Genomic_DNA"/>
</dbReference>
<evidence type="ECO:0000259" key="3">
    <source>
        <dbReference type="PROSITE" id="PS51349"/>
    </source>
</evidence>
<evidence type="ECO:0000313" key="5">
    <source>
        <dbReference type="Proteomes" id="UP001321498"/>
    </source>
</evidence>
<organism evidence="4 5">
    <name type="scientific">Naasia aerilata</name>
    <dbReference type="NCBI Taxonomy" id="1162966"/>
    <lineage>
        <taxon>Bacteria</taxon>
        <taxon>Bacillati</taxon>
        <taxon>Actinomycetota</taxon>
        <taxon>Actinomycetes</taxon>
        <taxon>Micrococcales</taxon>
        <taxon>Microbacteriaceae</taxon>
        <taxon>Naasia</taxon>
    </lineage>
</organism>
<dbReference type="PROSITE" id="PS51349">
    <property type="entry name" value="FMN_HYDROXY_ACID_DH_2"/>
    <property type="match status" value="1"/>
</dbReference>
<gene>
    <name evidence="4" type="ORF">GCM10025866_07090</name>
</gene>
<keyword evidence="2" id="KW-0560">Oxidoreductase</keyword>
<feature type="domain" description="FMN hydroxy acid dehydrogenase" evidence="3">
    <location>
        <begin position="21"/>
        <end position="336"/>
    </location>
</feature>
<evidence type="ECO:0000256" key="1">
    <source>
        <dbReference type="ARBA" id="ARBA00001917"/>
    </source>
</evidence>
<sequence>MSDTFGRGVQSRIYLDGVSGRRPRVPTDARRLEEAARRKLSARAWAYVAGSSGTERTARANREAFERRRIVPRMLRDVAERDLTVELFGRRHPAPLLTAPIGVLDLAHPDADLGVAQAASALGIPFIASNQASVPLEDTAEAVGGSPHWFQLYWSSSDELVASLVGRAERAGAEAIVVTLDTHSLGWRPRDLDLAYLPFAEGRGIAQYTSDPVFQRLVAERASRPAQPSTQRITPAAVATLVSLARNHPGPFAGNLRSLTPRVAVQTFLDVFSRPSLTWEDLAFLRGLTALPIVLKGIQHPDDARRAVDAGIDGVLVSNHGGRQVDGAVAALDMLPPWSRRSAPTCRCCSTAASARAPMCSSRSPWAPVPSRSAARACTAWRWRAPLGWRRCCGT</sequence>